<protein>
    <submittedName>
        <fullName evidence="2">Uncharacterized protein</fullName>
    </submittedName>
</protein>
<organism evidence="2 3">
    <name type="scientific">Cylindrobasidium torrendii FP15055 ss-10</name>
    <dbReference type="NCBI Taxonomy" id="1314674"/>
    <lineage>
        <taxon>Eukaryota</taxon>
        <taxon>Fungi</taxon>
        <taxon>Dikarya</taxon>
        <taxon>Basidiomycota</taxon>
        <taxon>Agaricomycotina</taxon>
        <taxon>Agaricomycetes</taxon>
        <taxon>Agaricomycetidae</taxon>
        <taxon>Agaricales</taxon>
        <taxon>Marasmiineae</taxon>
        <taxon>Physalacriaceae</taxon>
        <taxon>Cylindrobasidium</taxon>
    </lineage>
</organism>
<accession>A0A0D7AVR5</accession>
<dbReference type="EMBL" id="KN880963">
    <property type="protein sequence ID" value="KIY61366.1"/>
    <property type="molecule type" value="Genomic_DNA"/>
</dbReference>
<feature type="compositionally biased region" description="Low complexity" evidence="1">
    <location>
        <begin position="60"/>
        <end position="76"/>
    </location>
</feature>
<gene>
    <name evidence="2" type="ORF">CYLTODRAFT_227530</name>
</gene>
<feature type="region of interest" description="Disordered" evidence="1">
    <location>
        <begin position="42"/>
        <end position="76"/>
    </location>
</feature>
<evidence type="ECO:0000313" key="3">
    <source>
        <dbReference type="Proteomes" id="UP000054007"/>
    </source>
</evidence>
<sequence length="310" mass="34937">MSLIWHTHDHHLPHVMLWLSMCGYQRERDGLTLSGEGDNLFNGFDDSELDGDDTYEDSSMDASSEASSISGGLSTSGVPTTRWVKDDVCILVRNSSDGALGSLFEQVNSVLSMIFLSHSAIYDLQAEWTSKRHVPIFNNVVGATEARLLERGWRAVHIGPSFNTGTTGRFRWIGDDNCLIMRYGGGDDGLLGEHSWTDMITSRYYSVNYLPIDCKGYFHMADISFAYARSEREGSPDYAGVWFPRRHKELCLSDNHWAVMVREQMEGHRHSSFCLATRCPLEPLMGHWIDGCGDYTMGTCMNQTWYTLIG</sequence>
<feature type="compositionally biased region" description="Acidic residues" evidence="1">
    <location>
        <begin position="45"/>
        <end position="59"/>
    </location>
</feature>
<evidence type="ECO:0000313" key="2">
    <source>
        <dbReference type="EMBL" id="KIY61366.1"/>
    </source>
</evidence>
<name>A0A0D7AVR5_9AGAR</name>
<dbReference type="Proteomes" id="UP000054007">
    <property type="component" value="Unassembled WGS sequence"/>
</dbReference>
<keyword evidence="3" id="KW-1185">Reference proteome</keyword>
<dbReference type="AlphaFoldDB" id="A0A0D7AVR5"/>
<evidence type="ECO:0000256" key="1">
    <source>
        <dbReference type="SAM" id="MobiDB-lite"/>
    </source>
</evidence>
<reference evidence="2 3" key="1">
    <citation type="journal article" date="2015" name="Fungal Genet. Biol.">
        <title>Evolution of novel wood decay mechanisms in Agaricales revealed by the genome sequences of Fistulina hepatica and Cylindrobasidium torrendii.</title>
        <authorList>
            <person name="Floudas D."/>
            <person name="Held B.W."/>
            <person name="Riley R."/>
            <person name="Nagy L.G."/>
            <person name="Koehler G."/>
            <person name="Ransdell A.S."/>
            <person name="Younus H."/>
            <person name="Chow J."/>
            <person name="Chiniquy J."/>
            <person name="Lipzen A."/>
            <person name="Tritt A."/>
            <person name="Sun H."/>
            <person name="Haridas S."/>
            <person name="LaButti K."/>
            <person name="Ohm R.A."/>
            <person name="Kues U."/>
            <person name="Blanchette R.A."/>
            <person name="Grigoriev I.V."/>
            <person name="Minto R.E."/>
            <person name="Hibbett D.S."/>
        </authorList>
    </citation>
    <scope>NUCLEOTIDE SEQUENCE [LARGE SCALE GENOMIC DNA]</scope>
    <source>
        <strain evidence="2 3">FP15055 ss-10</strain>
    </source>
</reference>
<proteinExistence type="predicted"/>